<keyword evidence="3" id="KW-0238">DNA-binding</keyword>
<keyword evidence="2" id="KW-0805">Transcription regulation</keyword>
<name>A0A644Z9B7_9ZZZZ</name>
<organism evidence="5">
    <name type="scientific">bioreactor metagenome</name>
    <dbReference type="NCBI Taxonomy" id="1076179"/>
    <lineage>
        <taxon>unclassified sequences</taxon>
        <taxon>metagenomes</taxon>
        <taxon>ecological metagenomes</taxon>
    </lineage>
</organism>
<dbReference type="InterPro" id="IPR036390">
    <property type="entry name" value="WH_DNA-bd_sf"/>
</dbReference>
<accession>A0A644Z9B7</accession>
<dbReference type="Pfam" id="PF03965">
    <property type="entry name" value="Penicillinase_R"/>
    <property type="match status" value="1"/>
</dbReference>
<sequence length="148" mass="16928">MKTKSGVIQRLPEAELDIMMIIWRLESPARISQIYVEMSKSHPVTKATLHTLLARLDSRGFIKTEYHGSTLIYKAFYTLVSEEEYRAAETVNFLDKIYHGSRKRLVASLIGDESITEKDISELSSILDKAQKRLEKNASAKSEKDNHK</sequence>
<dbReference type="SUPFAM" id="SSF46785">
    <property type="entry name" value="Winged helix' DNA-binding domain"/>
    <property type="match status" value="1"/>
</dbReference>
<dbReference type="PIRSF" id="PIRSF019455">
    <property type="entry name" value="CopR_AtkY"/>
    <property type="match status" value="1"/>
</dbReference>
<protein>
    <submittedName>
        <fullName evidence="5">Methicillin resistance regulatory protein MecI</fullName>
    </submittedName>
</protein>
<proteinExistence type="inferred from homology"/>
<keyword evidence="4" id="KW-0804">Transcription</keyword>
<dbReference type="AlphaFoldDB" id="A0A644Z9B7"/>
<gene>
    <name evidence="5" type="primary">mecI_4</name>
    <name evidence="5" type="ORF">SDC9_84026</name>
</gene>
<dbReference type="EMBL" id="VSSQ01007934">
    <property type="protein sequence ID" value="MPM37412.1"/>
    <property type="molecule type" value="Genomic_DNA"/>
</dbReference>
<dbReference type="InterPro" id="IPR005650">
    <property type="entry name" value="BlaI_family"/>
</dbReference>
<dbReference type="GO" id="GO:0003677">
    <property type="term" value="F:DNA binding"/>
    <property type="evidence" value="ECO:0007669"/>
    <property type="project" value="UniProtKB-KW"/>
</dbReference>
<dbReference type="Gene3D" id="1.10.4040.10">
    <property type="entry name" value="Penicillinase repressor domain"/>
    <property type="match status" value="1"/>
</dbReference>
<comment type="caution">
    <text evidence="5">The sequence shown here is derived from an EMBL/GenBank/DDBJ whole genome shotgun (WGS) entry which is preliminary data.</text>
</comment>
<evidence type="ECO:0000256" key="4">
    <source>
        <dbReference type="ARBA" id="ARBA00023163"/>
    </source>
</evidence>
<dbReference type="Gene3D" id="1.10.10.10">
    <property type="entry name" value="Winged helix-like DNA-binding domain superfamily/Winged helix DNA-binding domain"/>
    <property type="match status" value="1"/>
</dbReference>
<evidence type="ECO:0000313" key="5">
    <source>
        <dbReference type="EMBL" id="MPM37412.1"/>
    </source>
</evidence>
<reference evidence="5" key="1">
    <citation type="submission" date="2019-08" db="EMBL/GenBank/DDBJ databases">
        <authorList>
            <person name="Kucharzyk K."/>
            <person name="Murdoch R.W."/>
            <person name="Higgins S."/>
            <person name="Loffler F."/>
        </authorList>
    </citation>
    <scope>NUCLEOTIDE SEQUENCE</scope>
</reference>
<evidence type="ECO:0000256" key="1">
    <source>
        <dbReference type="ARBA" id="ARBA00011046"/>
    </source>
</evidence>
<comment type="similarity">
    <text evidence="1">Belongs to the BlaI transcriptional regulatory family.</text>
</comment>
<evidence type="ECO:0000256" key="3">
    <source>
        <dbReference type="ARBA" id="ARBA00023125"/>
    </source>
</evidence>
<dbReference type="InterPro" id="IPR036388">
    <property type="entry name" value="WH-like_DNA-bd_sf"/>
</dbReference>
<dbReference type="GO" id="GO:0045892">
    <property type="term" value="P:negative regulation of DNA-templated transcription"/>
    <property type="evidence" value="ECO:0007669"/>
    <property type="project" value="InterPro"/>
</dbReference>
<evidence type="ECO:0000256" key="2">
    <source>
        <dbReference type="ARBA" id="ARBA00023015"/>
    </source>
</evidence>